<dbReference type="eggNOG" id="ENOG502S2GC">
    <property type="taxonomic scope" value="Eukaryota"/>
</dbReference>
<name>A0A061FD39_THECC</name>
<dbReference type="PANTHER" id="PTHR33453:SF34">
    <property type="entry name" value="RIBOSOME-INACTIVATING PROTEIN"/>
    <property type="match status" value="1"/>
</dbReference>
<evidence type="ECO:0000313" key="2">
    <source>
        <dbReference type="EMBL" id="EOY12414.1"/>
    </source>
</evidence>
<dbReference type="AlphaFoldDB" id="A0A061FD39"/>
<keyword evidence="3" id="KW-1185">Reference proteome</keyword>
<dbReference type="PANTHER" id="PTHR33453">
    <property type="match status" value="1"/>
</dbReference>
<dbReference type="OMA" id="ESESFCP"/>
<dbReference type="InParanoid" id="A0A061FD39"/>
<dbReference type="GO" id="GO:0030598">
    <property type="term" value="F:rRNA N-glycosylase activity"/>
    <property type="evidence" value="ECO:0007669"/>
    <property type="project" value="InterPro"/>
</dbReference>
<dbReference type="HOGENOM" id="CLU_704779_0_0_1"/>
<dbReference type="GO" id="GO:0017148">
    <property type="term" value="P:negative regulation of translation"/>
    <property type="evidence" value="ECO:0007669"/>
    <property type="project" value="InterPro"/>
</dbReference>
<accession>A0A061FD39</accession>
<dbReference type="EMBL" id="CM001885">
    <property type="protein sequence ID" value="EOY12414.1"/>
    <property type="molecule type" value="Genomic_DNA"/>
</dbReference>
<dbReference type="Gramene" id="EOY12414">
    <property type="protein sequence ID" value="EOY12414"/>
    <property type="gene ID" value="TCM_030935"/>
</dbReference>
<protein>
    <recommendedName>
        <fullName evidence="1">DUF6598 domain-containing protein</fullName>
    </recommendedName>
</protein>
<organism evidence="2 3">
    <name type="scientific">Theobroma cacao</name>
    <name type="common">Cacao</name>
    <name type="synonym">Cocoa</name>
    <dbReference type="NCBI Taxonomy" id="3641"/>
    <lineage>
        <taxon>Eukaryota</taxon>
        <taxon>Viridiplantae</taxon>
        <taxon>Streptophyta</taxon>
        <taxon>Embryophyta</taxon>
        <taxon>Tracheophyta</taxon>
        <taxon>Spermatophyta</taxon>
        <taxon>Magnoliopsida</taxon>
        <taxon>eudicotyledons</taxon>
        <taxon>Gunneridae</taxon>
        <taxon>Pentapetalae</taxon>
        <taxon>rosids</taxon>
        <taxon>malvids</taxon>
        <taxon>Malvales</taxon>
        <taxon>Malvaceae</taxon>
        <taxon>Byttnerioideae</taxon>
        <taxon>Theobroma</taxon>
    </lineage>
</organism>
<dbReference type="Proteomes" id="UP000026915">
    <property type="component" value="Chromosome 7"/>
</dbReference>
<reference evidence="2 3" key="1">
    <citation type="journal article" date="2013" name="Genome Biol.">
        <title>The genome sequence of the most widely cultivated cacao type and its use to identify candidate genes regulating pod color.</title>
        <authorList>
            <person name="Motamayor J.C."/>
            <person name="Mockaitis K."/>
            <person name="Schmutz J."/>
            <person name="Haiminen N."/>
            <person name="Iii D.L."/>
            <person name="Cornejo O."/>
            <person name="Findley S.D."/>
            <person name="Zheng P."/>
            <person name="Utro F."/>
            <person name="Royaert S."/>
            <person name="Saski C."/>
            <person name="Jenkins J."/>
            <person name="Podicheti R."/>
            <person name="Zhao M."/>
            <person name="Scheffler B.E."/>
            <person name="Stack J.C."/>
            <person name="Feltus F.A."/>
            <person name="Mustiga G.M."/>
            <person name="Amores F."/>
            <person name="Phillips W."/>
            <person name="Marelli J.P."/>
            <person name="May G.D."/>
            <person name="Shapiro H."/>
            <person name="Ma J."/>
            <person name="Bustamante C.D."/>
            <person name="Schnell R.J."/>
            <person name="Main D."/>
            <person name="Gilbert D."/>
            <person name="Parida L."/>
            <person name="Kuhn D.N."/>
        </authorList>
    </citation>
    <scope>NUCLEOTIDE SEQUENCE [LARGE SCALE GENOMIC DNA]</scope>
    <source>
        <strain evidence="3">cv. Matina 1-6</strain>
    </source>
</reference>
<feature type="domain" description="DUF6598" evidence="1">
    <location>
        <begin position="288"/>
        <end position="387"/>
    </location>
</feature>
<proteinExistence type="predicted"/>
<evidence type="ECO:0000259" key="1">
    <source>
        <dbReference type="Pfam" id="PF20241"/>
    </source>
</evidence>
<dbReference type="InterPro" id="IPR046533">
    <property type="entry name" value="DUF6598"/>
</dbReference>
<dbReference type="InterPro" id="IPR001574">
    <property type="entry name" value="Ribosome_inactivat_prot"/>
</dbReference>
<sequence>MAGRHTSIADTAAVAAAATNVQYERALVSIEYVRVNNIDKRTPGHLYGTVKVKDFWGLHTVYDRSSSDYESKGPGEFATLTGPSDAISGYDVFIISVSLWHHDSLSPKDEIAQGDIVWEPRNENLTFANYDKRLEKVVFGQYGSVTVGYSVIRYALNATVKVVLINGDNKSPADVHGTIKASQVIGVSETSLTLFEKSSGEYVQVSPNQSIPLTRSVVVAPASSGLTIMADLWNYDTLSPGHQIAKGSAHFDAVVGTQIKSIYSQHGEVQKLSLGFRKFMFDQDNESSAEVYGTIKASQVIGGSSTSLTLFEKSSGEYVPVKPYQSIPLTRSVVVAPVSSGLTITADLWDYDTLSHDDQIAKGSLHFDAWVGTQARSIYGQYGEVEVYVTFE</sequence>
<evidence type="ECO:0000313" key="3">
    <source>
        <dbReference type="Proteomes" id="UP000026915"/>
    </source>
</evidence>
<dbReference type="Pfam" id="PF20241">
    <property type="entry name" value="DUF6598"/>
    <property type="match status" value="2"/>
</dbReference>
<gene>
    <name evidence="2" type="ORF">TCM_030935</name>
</gene>
<feature type="domain" description="DUF6598" evidence="1">
    <location>
        <begin position="28"/>
        <end position="252"/>
    </location>
</feature>
<dbReference type="STRING" id="3641.A0A061FD39"/>